<reference evidence="3 4" key="1">
    <citation type="submission" date="2018-11" db="EMBL/GenBank/DDBJ databases">
        <title>Genomic Encyclopedia of Type Strains, Phase IV (KMG-IV): sequencing the most valuable type-strain genomes for metagenomic binning, comparative biology and taxonomic classification.</title>
        <authorList>
            <person name="Goeker M."/>
        </authorList>
    </citation>
    <scope>NUCLEOTIDE SEQUENCE [LARGE SCALE GENOMIC DNA]</scope>
    <source>
        <strain evidence="3 4">DSM 5900</strain>
    </source>
</reference>
<dbReference type="PANTHER" id="PTHR31793">
    <property type="entry name" value="4-HYDROXYBENZOYL-COA THIOESTERASE FAMILY MEMBER"/>
    <property type="match status" value="1"/>
</dbReference>
<comment type="similarity">
    <text evidence="1">Belongs to the 4-hydroxybenzoyl-CoA thioesterase family.</text>
</comment>
<protein>
    <submittedName>
        <fullName evidence="3">Acyl-CoA thioester hydrolase</fullName>
    </submittedName>
</protein>
<dbReference type="EMBL" id="RJKX01000015">
    <property type="protein sequence ID" value="ROP84400.1"/>
    <property type="molecule type" value="Genomic_DNA"/>
</dbReference>
<gene>
    <name evidence="3" type="ORF">EDC65_3752</name>
</gene>
<evidence type="ECO:0000313" key="4">
    <source>
        <dbReference type="Proteomes" id="UP000278222"/>
    </source>
</evidence>
<dbReference type="AlphaFoldDB" id="A0A3N1L0D0"/>
<sequence length="149" mass="16314">MTAATVGVGAIDPTDPASFRLWREEILRYGDMDTNGHVNNVAISQFCEGGRVAFERTGDLQRDNPEYGLSLAKVTIEFRAEAYFPGMVRIGTRVMGFGRSSCRLLQGLFQDGRCIATSEAVSVCFDIRARKAAPYPEAFKARILKIAGG</sequence>
<dbReference type="OrthoDB" id="9799036at2"/>
<dbReference type="Proteomes" id="UP000278222">
    <property type="component" value="Unassembled WGS sequence"/>
</dbReference>
<dbReference type="GO" id="GO:0047617">
    <property type="term" value="F:fatty acyl-CoA hydrolase activity"/>
    <property type="evidence" value="ECO:0007669"/>
    <property type="project" value="TreeGrafter"/>
</dbReference>
<name>A0A3N1L0D0_9PROT</name>
<dbReference type="CDD" id="cd00586">
    <property type="entry name" value="4HBT"/>
    <property type="match status" value="1"/>
</dbReference>
<evidence type="ECO:0000256" key="1">
    <source>
        <dbReference type="ARBA" id="ARBA00005953"/>
    </source>
</evidence>
<keyword evidence="4" id="KW-1185">Reference proteome</keyword>
<dbReference type="Gene3D" id="3.10.129.10">
    <property type="entry name" value="Hotdog Thioesterase"/>
    <property type="match status" value="1"/>
</dbReference>
<keyword evidence="2 3" id="KW-0378">Hydrolase</keyword>
<dbReference type="PANTHER" id="PTHR31793:SF27">
    <property type="entry name" value="NOVEL THIOESTERASE SUPERFAMILY DOMAIN AND SAPOSIN A-TYPE DOMAIN CONTAINING PROTEIN (0610012H03RIK)"/>
    <property type="match status" value="1"/>
</dbReference>
<dbReference type="InterPro" id="IPR050563">
    <property type="entry name" value="4-hydroxybenzoyl-CoA_TE"/>
</dbReference>
<comment type="caution">
    <text evidence="3">The sequence shown here is derived from an EMBL/GenBank/DDBJ whole genome shotgun (WGS) entry which is preliminary data.</text>
</comment>
<evidence type="ECO:0000313" key="3">
    <source>
        <dbReference type="EMBL" id="ROP84400.1"/>
    </source>
</evidence>
<dbReference type="Pfam" id="PF13279">
    <property type="entry name" value="4HBT_2"/>
    <property type="match status" value="1"/>
</dbReference>
<organism evidence="3 4">
    <name type="scientific">Stella humosa</name>
    <dbReference type="NCBI Taxonomy" id="94"/>
    <lineage>
        <taxon>Bacteria</taxon>
        <taxon>Pseudomonadati</taxon>
        <taxon>Pseudomonadota</taxon>
        <taxon>Alphaproteobacteria</taxon>
        <taxon>Rhodospirillales</taxon>
        <taxon>Stellaceae</taxon>
        <taxon>Stella</taxon>
    </lineage>
</organism>
<dbReference type="RefSeq" id="WP_123692301.1">
    <property type="nucleotide sequence ID" value="NZ_AP019700.1"/>
</dbReference>
<evidence type="ECO:0000256" key="2">
    <source>
        <dbReference type="ARBA" id="ARBA00022801"/>
    </source>
</evidence>
<dbReference type="InterPro" id="IPR029069">
    <property type="entry name" value="HotDog_dom_sf"/>
</dbReference>
<accession>A0A3N1L0D0</accession>
<proteinExistence type="inferred from homology"/>
<dbReference type="SUPFAM" id="SSF54637">
    <property type="entry name" value="Thioesterase/thiol ester dehydrase-isomerase"/>
    <property type="match status" value="1"/>
</dbReference>